<gene>
    <name evidence="2" type="ORF">O0I10_011988</name>
</gene>
<dbReference type="Proteomes" id="UP001234581">
    <property type="component" value="Unassembled WGS sequence"/>
</dbReference>
<evidence type="ECO:0000313" key="3">
    <source>
        <dbReference type="Proteomes" id="UP001234581"/>
    </source>
</evidence>
<dbReference type="AlphaFoldDB" id="A0AAD7USK4"/>
<protein>
    <submittedName>
        <fullName evidence="2">Uncharacterized protein</fullName>
    </submittedName>
</protein>
<name>A0AAD7USK4_9FUNG</name>
<evidence type="ECO:0000313" key="2">
    <source>
        <dbReference type="EMBL" id="KAJ8652366.1"/>
    </source>
</evidence>
<dbReference type="RefSeq" id="XP_058337280.1">
    <property type="nucleotide sequence ID" value="XM_058491938.1"/>
</dbReference>
<reference evidence="2 3" key="1">
    <citation type="submission" date="2023-03" db="EMBL/GenBank/DDBJ databases">
        <title>Genome sequence of Lichtheimia ornata CBS 291.66.</title>
        <authorList>
            <person name="Mohabir J.T."/>
            <person name="Shea T.P."/>
            <person name="Kurbessoian T."/>
            <person name="Berby B."/>
            <person name="Fontaine J."/>
            <person name="Livny J."/>
            <person name="Gnirke A."/>
            <person name="Stajich J.E."/>
            <person name="Cuomo C.A."/>
        </authorList>
    </citation>
    <scope>NUCLEOTIDE SEQUENCE [LARGE SCALE GENOMIC DNA]</scope>
    <source>
        <strain evidence="2">CBS 291.66</strain>
    </source>
</reference>
<sequence length="244" mass="27980">MNQCVINTLQGILTYHVNSQRRYDYGIPTHYKDARKNQLRYVAIAKRVQFKDDDGPPETEEVLLVEEPEQASSSRSEKPVPIHASSSSKTPSKQRMSTRAKNPKAALFHDLWRGANDDFKDFNVQPARHTTITIEPILQHFHTLGNNSNMSVADRTTKLCWLLGICDFMRPADIEHVDLDQFTFHDPTKNATLQVYGPKERRHGHRITRTVVLNPHPVHNVWKLLEGLFGTTMNKASSEIHKLH</sequence>
<dbReference type="EMBL" id="JARTCD010000107">
    <property type="protein sequence ID" value="KAJ8652366.1"/>
    <property type="molecule type" value="Genomic_DNA"/>
</dbReference>
<feature type="region of interest" description="Disordered" evidence="1">
    <location>
        <begin position="65"/>
        <end position="100"/>
    </location>
</feature>
<proteinExistence type="predicted"/>
<comment type="caution">
    <text evidence="2">The sequence shown here is derived from an EMBL/GenBank/DDBJ whole genome shotgun (WGS) entry which is preliminary data.</text>
</comment>
<accession>A0AAD7USK4</accession>
<keyword evidence="3" id="KW-1185">Reference proteome</keyword>
<organism evidence="2 3">
    <name type="scientific">Lichtheimia ornata</name>
    <dbReference type="NCBI Taxonomy" id="688661"/>
    <lineage>
        <taxon>Eukaryota</taxon>
        <taxon>Fungi</taxon>
        <taxon>Fungi incertae sedis</taxon>
        <taxon>Mucoromycota</taxon>
        <taxon>Mucoromycotina</taxon>
        <taxon>Mucoromycetes</taxon>
        <taxon>Mucorales</taxon>
        <taxon>Lichtheimiaceae</taxon>
        <taxon>Lichtheimia</taxon>
    </lineage>
</organism>
<dbReference type="GeneID" id="83219378"/>
<evidence type="ECO:0000256" key="1">
    <source>
        <dbReference type="SAM" id="MobiDB-lite"/>
    </source>
</evidence>
<feature type="compositionally biased region" description="Polar residues" evidence="1">
    <location>
        <begin position="84"/>
        <end position="95"/>
    </location>
</feature>